<accession>A0ABW7DY35</accession>
<comment type="caution">
    <text evidence="1">The sequence shown here is derived from an EMBL/GenBank/DDBJ whole genome shotgun (WGS) entry which is preliminary data.</text>
</comment>
<keyword evidence="2" id="KW-1185">Reference proteome</keyword>
<gene>
    <name evidence="1" type="ORF">ACGU38_08485</name>
</gene>
<evidence type="ECO:0000313" key="1">
    <source>
        <dbReference type="EMBL" id="MFG6295393.1"/>
    </source>
</evidence>
<protein>
    <submittedName>
        <fullName evidence="1">Uncharacterized protein</fullName>
    </submittedName>
</protein>
<sequence length="60" mass="6095">MTFDEHAQRHAGGLGYRVLVSPTIGGLRVAVSVLDRPAALFPDGAAGGGPVRYASGSPAF</sequence>
<organism evidence="1 2">
    <name type="scientific">Streptomyces rochei</name>
    <name type="common">Streptomyces parvullus</name>
    <dbReference type="NCBI Taxonomy" id="1928"/>
    <lineage>
        <taxon>Bacteria</taxon>
        <taxon>Bacillati</taxon>
        <taxon>Actinomycetota</taxon>
        <taxon>Actinomycetes</taxon>
        <taxon>Kitasatosporales</taxon>
        <taxon>Streptomycetaceae</taxon>
        <taxon>Streptomyces</taxon>
        <taxon>Streptomyces rochei group</taxon>
    </lineage>
</organism>
<dbReference type="Proteomes" id="UP001605990">
    <property type="component" value="Unassembled WGS sequence"/>
</dbReference>
<reference evidence="1 2" key="1">
    <citation type="submission" date="2024-10" db="EMBL/GenBank/DDBJ databases">
        <title>Draft genome assembly of a novel steroid transforming actinomycete isolated from African clawed frog Xenopus laevis.</title>
        <authorList>
            <person name="Bragin E."/>
            <person name="Kollerov V."/>
            <person name="Donova M.V."/>
        </authorList>
    </citation>
    <scope>NUCLEOTIDE SEQUENCE [LARGE SCALE GENOMIC DNA]</scope>
    <source>
        <strain evidence="1 2">MTOC-St3</strain>
    </source>
</reference>
<evidence type="ECO:0000313" key="2">
    <source>
        <dbReference type="Proteomes" id="UP001605990"/>
    </source>
</evidence>
<dbReference type="EMBL" id="JBIENY010000126">
    <property type="protein sequence ID" value="MFG6295393.1"/>
    <property type="molecule type" value="Genomic_DNA"/>
</dbReference>
<dbReference type="RefSeq" id="WP_394393323.1">
    <property type="nucleotide sequence ID" value="NZ_JBIENY010000126.1"/>
</dbReference>
<proteinExistence type="predicted"/>
<name>A0ABW7DY35_STRRO</name>